<evidence type="ECO:0000256" key="2">
    <source>
        <dbReference type="SAM" id="Phobius"/>
    </source>
</evidence>
<evidence type="ECO:0000256" key="1">
    <source>
        <dbReference type="SAM" id="MobiDB-lite"/>
    </source>
</evidence>
<protein>
    <submittedName>
        <fullName evidence="3">Uncharacterized protein</fullName>
    </submittedName>
</protein>
<feature type="compositionally biased region" description="Basic and acidic residues" evidence="1">
    <location>
        <begin position="1"/>
        <end position="23"/>
    </location>
</feature>
<accession>A0A154NXK3</accession>
<keyword evidence="2" id="KW-0472">Membrane</keyword>
<dbReference type="OrthoDB" id="5970528at2759"/>
<dbReference type="AlphaFoldDB" id="A0A154NXK3"/>
<gene>
    <name evidence="3" type="ORF">WN55_02181</name>
</gene>
<keyword evidence="2" id="KW-0812">Transmembrane</keyword>
<reference evidence="3 4" key="1">
    <citation type="submission" date="2015-07" db="EMBL/GenBank/DDBJ databases">
        <title>The genome of Dufourea novaeangliae.</title>
        <authorList>
            <person name="Pan H."/>
            <person name="Kapheim K."/>
        </authorList>
    </citation>
    <scope>NUCLEOTIDE SEQUENCE [LARGE SCALE GENOMIC DNA]</scope>
    <source>
        <strain evidence="3">0120121106</strain>
        <tissue evidence="3">Whole body</tissue>
    </source>
</reference>
<organism evidence="3 4">
    <name type="scientific">Dufourea novaeangliae</name>
    <name type="common">Sweat bee</name>
    <dbReference type="NCBI Taxonomy" id="178035"/>
    <lineage>
        <taxon>Eukaryota</taxon>
        <taxon>Metazoa</taxon>
        <taxon>Ecdysozoa</taxon>
        <taxon>Arthropoda</taxon>
        <taxon>Hexapoda</taxon>
        <taxon>Insecta</taxon>
        <taxon>Pterygota</taxon>
        <taxon>Neoptera</taxon>
        <taxon>Endopterygota</taxon>
        <taxon>Hymenoptera</taxon>
        <taxon>Apocrita</taxon>
        <taxon>Aculeata</taxon>
        <taxon>Apoidea</taxon>
        <taxon>Anthophila</taxon>
        <taxon>Halictidae</taxon>
        <taxon>Rophitinae</taxon>
        <taxon>Dufourea</taxon>
    </lineage>
</organism>
<keyword evidence="2" id="KW-1133">Transmembrane helix</keyword>
<dbReference type="EMBL" id="KQ434777">
    <property type="protein sequence ID" value="KZC04292.1"/>
    <property type="molecule type" value="Genomic_DNA"/>
</dbReference>
<keyword evidence="4" id="KW-1185">Reference proteome</keyword>
<feature type="transmembrane region" description="Helical" evidence="2">
    <location>
        <begin position="156"/>
        <end position="181"/>
    </location>
</feature>
<evidence type="ECO:0000313" key="4">
    <source>
        <dbReference type="Proteomes" id="UP000076502"/>
    </source>
</evidence>
<name>A0A154NXK3_DUFNO</name>
<dbReference type="Proteomes" id="UP000076502">
    <property type="component" value="Unassembled WGS sequence"/>
</dbReference>
<sequence length="303" mass="33845">MLSTCEAREGCTDETKASKHDNDGDCQNHPGFATWISDTRLPSKNYTKEKKRMQGLRLNTKAYYLLTDVVDTQSNNYKSLGVGAKDLPLTPTVIQGMVMFGNNVADITRDLSTSTMSPINCTTVVYAFPEEDRVVVGYINEWINAYSFISKNQEKFYLYIIVSVTAGILIFLGLVIGRLLVSRHRAKRDAKFHANNEALPNGFTDDISEIDADIDLTTPVPVPMQDTRIPETQLAERLHGDRYYADTRIPLSPTSIHPPSGHHATNTGVRVDLGNHMVGTDSLHTILRPENPRSLTTKSYYYG</sequence>
<evidence type="ECO:0000313" key="3">
    <source>
        <dbReference type="EMBL" id="KZC04292.1"/>
    </source>
</evidence>
<feature type="region of interest" description="Disordered" evidence="1">
    <location>
        <begin position="1"/>
        <end position="24"/>
    </location>
</feature>
<proteinExistence type="predicted"/>